<organism evidence="1 2">
    <name type="scientific">Tritrichomonas foetus</name>
    <dbReference type="NCBI Taxonomy" id="1144522"/>
    <lineage>
        <taxon>Eukaryota</taxon>
        <taxon>Metamonada</taxon>
        <taxon>Parabasalia</taxon>
        <taxon>Tritrichomonadida</taxon>
        <taxon>Tritrichomonadidae</taxon>
        <taxon>Tritrichomonas</taxon>
    </lineage>
</organism>
<sequence length="336" mass="37649">MNDYSSLLPLRIPKNTTSGQNDLTIGLVSNDYQVSISNPGLNQKSMIPLITLDISNTMLDLHYDATEKKKNMILKPKFGNYPIALTIFPLKDMNFILSYRPSLELDEGDVTKFVIDSKFNSLKKKGHLSIFSQNKYNHFTFSFGGDVSFISSLSKSINTLYGFIVSARRGPISTGFSINANAETHDEILKFVSRFDNKNVDARFFVLKSRLEGYTYKWSLLLNTPFLNTSSIVGNKFLNNSNNRFHNSFNGNGNYSASLGIHGKKHNDNFVGVYSLKISAFNKILEINTDSQLKMKITAKAPLGCDAYVSASVSSNFKLYDKPPLISVNLTFDKTK</sequence>
<evidence type="ECO:0000313" key="1">
    <source>
        <dbReference type="EMBL" id="OHS94444.1"/>
    </source>
</evidence>
<dbReference type="GeneID" id="94847293"/>
<comment type="caution">
    <text evidence="1">The sequence shown here is derived from an EMBL/GenBank/DDBJ whole genome shotgun (WGS) entry which is preliminary data.</text>
</comment>
<reference evidence="1" key="1">
    <citation type="submission" date="2016-10" db="EMBL/GenBank/DDBJ databases">
        <authorList>
            <person name="Benchimol M."/>
            <person name="Almeida L.G."/>
            <person name="Vasconcelos A.T."/>
            <person name="Perreira-Neves A."/>
            <person name="Rosa I.A."/>
            <person name="Tasca T."/>
            <person name="Bogo M.R."/>
            <person name="de Souza W."/>
        </authorList>
    </citation>
    <scope>NUCLEOTIDE SEQUENCE [LARGE SCALE GENOMIC DNA]</scope>
    <source>
        <strain evidence="1">K</strain>
    </source>
</reference>
<dbReference type="Proteomes" id="UP000179807">
    <property type="component" value="Unassembled WGS sequence"/>
</dbReference>
<accession>A0A1J4JB15</accession>
<dbReference type="VEuPathDB" id="TrichDB:TRFO_39349"/>
<proteinExistence type="predicted"/>
<name>A0A1J4JB15_9EUKA</name>
<evidence type="ECO:0000313" key="2">
    <source>
        <dbReference type="Proteomes" id="UP000179807"/>
    </source>
</evidence>
<protein>
    <submittedName>
        <fullName evidence="1">Uncharacterized protein</fullName>
    </submittedName>
</protein>
<dbReference type="RefSeq" id="XP_068347581.1">
    <property type="nucleotide sequence ID" value="XM_068512589.1"/>
</dbReference>
<gene>
    <name evidence="1" type="ORF">TRFO_39349</name>
</gene>
<keyword evidence="2" id="KW-1185">Reference proteome</keyword>
<dbReference type="EMBL" id="MLAK01001316">
    <property type="protein sequence ID" value="OHS94444.1"/>
    <property type="molecule type" value="Genomic_DNA"/>
</dbReference>
<dbReference type="AlphaFoldDB" id="A0A1J4JB15"/>